<dbReference type="Gene3D" id="1.10.10.10">
    <property type="entry name" value="Winged helix-like DNA-binding domain superfamily/Winged helix DNA-binding domain"/>
    <property type="match status" value="1"/>
</dbReference>
<dbReference type="InterPro" id="IPR013249">
    <property type="entry name" value="RNA_pol_sigma70_r4_t2"/>
</dbReference>
<gene>
    <name evidence="7" type="ORF">E0W69_017315</name>
</gene>
<proteinExistence type="inferred from homology"/>
<keyword evidence="2" id="KW-0805">Transcription regulation</keyword>
<dbReference type="SUPFAM" id="SSF88659">
    <property type="entry name" value="Sigma3 and sigma4 domains of RNA polymerase sigma factors"/>
    <property type="match status" value="1"/>
</dbReference>
<evidence type="ECO:0000256" key="2">
    <source>
        <dbReference type="ARBA" id="ARBA00023015"/>
    </source>
</evidence>
<evidence type="ECO:0000256" key="1">
    <source>
        <dbReference type="ARBA" id="ARBA00010641"/>
    </source>
</evidence>
<dbReference type="SUPFAM" id="SSF88946">
    <property type="entry name" value="Sigma2 domain of RNA polymerase sigma factors"/>
    <property type="match status" value="1"/>
</dbReference>
<dbReference type="InterPro" id="IPR039425">
    <property type="entry name" value="RNA_pol_sigma-70-like"/>
</dbReference>
<accession>A0A5P2G3E5</accession>
<evidence type="ECO:0000259" key="6">
    <source>
        <dbReference type="Pfam" id="PF08281"/>
    </source>
</evidence>
<dbReference type="InterPro" id="IPR036388">
    <property type="entry name" value="WH-like_DNA-bd_sf"/>
</dbReference>
<evidence type="ECO:0000256" key="3">
    <source>
        <dbReference type="ARBA" id="ARBA00023082"/>
    </source>
</evidence>
<reference evidence="7 8" key="1">
    <citation type="submission" date="2019-09" db="EMBL/GenBank/DDBJ databases">
        <title>Complete genome sequence of Arachidicoccus sp. B3-10 isolated from apple orchard soil.</title>
        <authorList>
            <person name="Kim H.S."/>
            <person name="Han K.-I."/>
            <person name="Suh M.K."/>
            <person name="Lee K.C."/>
            <person name="Eom M.K."/>
            <person name="Kim J.-S."/>
            <person name="Kang S.W."/>
            <person name="Sin Y."/>
            <person name="Lee J.-S."/>
        </authorList>
    </citation>
    <scope>NUCLEOTIDE SEQUENCE [LARGE SCALE GENOMIC DNA]</scope>
    <source>
        <strain evidence="7 8">B3-10</strain>
    </source>
</reference>
<protein>
    <submittedName>
        <fullName evidence="7">Sigma-70 family RNA polymerase sigma factor</fullName>
    </submittedName>
</protein>
<dbReference type="EMBL" id="CP044016">
    <property type="protein sequence ID" value="QES90336.1"/>
    <property type="molecule type" value="Genomic_DNA"/>
</dbReference>
<evidence type="ECO:0000256" key="4">
    <source>
        <dbReference type="ARBA" id="ARBA00023125"/>
    </source>
</evidence>
<dbReference type="NCBIfam" id="TIGR02937">
    <property type="entry name" value="sigma70-ECF"/>
    <property type="match status" value="1"/>
</dbReference>
<keyword evidence="3" id="KW-0731">Sigma factor</keyword>
<name>A0A5P2G3E5_9BACT</name>
<keyword evidence="4" id="KW-0238">DNA-binding</keyword>
<dbReference type="CDD" id="cd06171">
    <property type="entry name" value="Sigma70_r4"/>
    <property type="match status" value="1"/>
</dbReference>
<dbReference type="PANTHER" id="PTHR43133:SF8">
    <property type="entry name" value="RNA POLYMERASE SIGMA FACTOR HI_1459-RELATED"/>
    <property type="match status" value="1"/>
</dbReference>
<dbReference type="PANTHER" id="PTHR43133">
    <property type="entry name" value="RNA POLYMERASE ECF-TYPE SIGMA FACTO"/>
    <property type="match status" value="1"/>
</dbReference>
<dbReference type="KEGG" id="arac:E0W69_017315"/>
<dbReference type="Gene3D" id="1.10.1740.10">
    <property type="match status" value="1"/>
</dbReference>
<dbReference type="InterPro" id="IPR014284">
    <property type="entry name" value="RNA_pol_sigma-70_dom"/>
</dbReference>
<dbReference type="Proteomes" id="UP000292424">
    <property type="component" value="Chromosome"/>
</dbReference>
<dbReference type="GO" id="GO:0006352">
    <property type="term" value="P:DNA-templated transcription initiation"/>
    <property type="evidence" value="ECO:0007669"/>
    <property type="project" value="InterPro"/>
</dbReference>
<dbReference type="GO" id="GO:0016987">
    <property type="term" value="F:sigma factor activity"/>
    <property type="evidence" value="ECO:0007669"/>
    <property type="project" value="UniProtKB-KW"/>
</dbReference>
<dbReference type="RefSeq" id="WP_131331319.1">
    <property type="nucleotide sequence ID" value="NZ_CP044016.1"/>
</dbReference>
<sequence>MEEGTKYDDSMYFRALADGVPGALDRIDKVFGPAIDVYIRHFITDDVSAVDSTHADLLVKLWEQRHQIIEKENPVKWMFGIAHKLALKSLERGRWYFVQLEEKHFVEHTETVEDLVLGKELEVRARIAAKQLPPMERKVFLLKLDTQLSNEEIAQRLGISRQTVKNELYRARRKIEQLLGYCFVYIVLEIFKNS</sequence>
<comment type="similarity">
    <text evidence="1">Belongs to the sigma-70 factor family. ECF subfamily.</text>
</comment>
<evidence type="ECO:0000313" key="8">
    <source>
        <dbReference type="Proteomes" id="UP000292424"/>
    </source>
</evidence>
<evidence type="ECO:0000313" key="7">
    <source>
        <dbReference type="EMBL" id="QES90336.1"/>
    </source>
</evidence>
<dbReference type="OrthoDB" id="799938at2"/>
<keyword evidence="8" id="KW-1185">Reference proteome</keyword>
<dbReference type="Pfam" id="PF08281">
    <property type="entry name" value="Sigma70_r4_2"/>
    <property type="match status" value="1"/>
</dbReference>
<dbReference type="GO" id="GO:0003677">
    <property type="term" value="F:DNA binding"/>
    <property type="evidence" value="ECO:0007669"/>
    <property type="project" value="UniProtKB-KW"/>
</dbReference>
<keyword evidence="5" id="KW-0804">Transcription</keyword>
<dbReference type="InterPro" id="IPR013324">
    <property type="entry name" value="RNA_pol_sigma_r3/r4-like"/>
</dbReference>
<dbReference type="InterPro" id="IPR013325">
    <property type="entry name" value="RNA_pol_sigma_r2"/>
</dbReference>
<feature type="domain" description="RNA polymerase sigma factor 70 region 4 type 2" evidence="6">
    <location>
        <begin position="130"/>
        <end position="175"/>
    </location>
</feature>
<evidence type="ECO:0000256" key="5">
    <source>
        <dbReference type="ARBA" id="ARBA00023163"/>
    </source>
</evidence>
<organism evidence="7 8">
    <name type="scientific">Rhizosphaericola mali</name>
    <dbReference type="NCBI Taxonomy" id="2545455"/>
    <lineage>
        <taxon>Bacteria</taxon>
        <taxon>Pseudomonadati</taxon>
        <taxon>Bacteroidota</taxon>
        <taxon>Chitinophagia</taxon>
        <taxon>Chitinophagales</taxon>
        <taxon>Chitinophagaceae</taxon>
        <taxon>Rhizosphaericola</taxon>
    </lineage>
</organism>
<dbReference type="AlphaFoldDB" id="A0A5P2G3E5"/>